<protein>
    <recommendedName>
        <fullName evidence="1">FAD-binding FR-type domain-containing protein</fullName>
    </recommendedName>
</protein>
<dbReference type="Proteomes" id="UP000266234">
    <property type="component" value="Unassembled WGS sequence"/>
</dbReference>
<dbReference type="EMBL" id="PXOG01000089">
    <property type="protein sequence ID" value="RGP77619.1"/>
    <property type="molecule type" value="Genomic_DNA"/>
</dbReference>
<gene>
    <name evidence="2" type="ORF">FLONG3_4192</name>
</gene>
<dbReference type="InterPro" id="IPR039261">
    <property type="entry name" value="FNR_nucleotide-bd"/>
</dbReference>
<evidence type="ECO:0000313" key="2">
    <source>
        <dbReference type="EMBL" id="RGP77619.1"/>
    </source>
</evidence>
<dbReference type="PANTHER" id="PTHR42815:SF2">
    <property type="entry name" value="FAD-BINDING, PUTATIVE (AFU_ORTHOLOGUE AFUA_6G07600)-RELATED"/>
    <property type="match status" value="1"/>
</dbReference>
<sequence>MPSATTDWHEGEVAMQEQLKVPKLENPTFPGLADRYGVRVIQSPLVALGTLDNEGHPWTTIWGGERGFARPVAKDILALNSSVDTRYDPVFRALWHDIDEEGVKQGAINRPNDGEGKEMSGLAIDLETRDRVKLAGKMVAGATVDEGKTVQLAMAVTESLGNCPKYLNKKDIVPHVMEPELVSEKLPLPLEALDTIGAADMLFLSSTNGKSMDTNHRGGSPGFIRVIKNAEDRVELIYPEFSGNRLYQTLGNFKVNPRVGVAIPDYNTANVLFLTGTASILVGEEASSLLARTKLAVKISVTSAKFVKSGLPFRGSLGEYSPYNPPVRHLLSEHDAHIGAESSNPITATLKNREILTPSVDRFTFELSSKQPITTWHAGQYITLDFEPELSNGYSHMADHDPQSINDDFVRTFTVSSPPENSKELQITTRRHGPVTNFLRKHNSRVLLEVPVIGFGGEEGFRIPLEPQGPKSIFIAAGVGITPVLAQAPAILKHNVPFTLLWTLRYEDLPLASDTFSRNPGLASVTTLFVTGQPNKDGESLLSEADKSGSRIVKRRIGVNDIEVFKGQSARFFLCTAPALLSALEGWLHGEKVAWEDFGY</sequence>
<organism evidence="2 3">
    <name type="scientific">Fusarium longipes</name>
    <dbReference type="NCBI Taxonomy" id="694270"/>
    <lineage>
        <taxon>Eukaryota</taxon>
        <taxon>Fungi</taxon>
        <taxon>Dikarya</taxon>
        <taxon>Ascomycota</taxon>
        <taxon>Pezizomycotina</taxon>
        <taxon>Sordariomycetes</taxon>
        <taxon>Hypocreomycetidae</taxon>
        <taxon>Hypocreales</taxon>
        <taxon>Nectriaceae</taxon>
        <taxon>Fusarium</taxon>
    </lineage>
</organism>
<dbReference type="Gene3D" id="3.40.50.80">
    <property type="entry name" value="Nucleotide-binding domain of ferredoxin-NADP reductase (FNR) module"/>
    <property type="match status" value="1"/>
</dbReference>
<evidence type="ECO:0000313" key="3">
    <source>
        <dbReference type="Proteomes" id="UP000266234"/>
    </source>
</evidence>
<accession>A0A395SZR9</accession>
<evidence type="ECO:0000259" key="1">
    <source>
        <dbReference type="PROSITE" id="PS51384"/>
    </source>
</evidence>
<keyword evidence="3" id="KW-1185">Reference proteome</keyword>
<dbReference type="InterPro" id="IPR017938">
    <property type="entry name" value="Riboflavin_synthase-like_b-brl"/>
</dbReference>
<name>A0A395SZR9_9HYPO</name>
<dbReference type="SUPFAM" id="SSF52343">
    <property type="entry name" value="Ferredoxin reductase-like, C-terminal NADP-linked domain"/>
    <property type="match status" value="1"/>
</dbReference>
<feature type="domain" description="FAD-binding FR-type" evidence="1">
    <location>
        <begin position="343"/>
        <end position="477"/>
    </location>
</feature>
<dbReference type="PROSITE" id="PS51384">
    <property type="entry name" value="FAD_FR"/>
    <property type="match status" value="1"/>
</dbReference>
<dbReference type="PANTHER" id="PTHR42815">
    <property type="entry name" value="FAD-BINDING, PUTATIVE (AFU_ORTHOLOGUE AFUA_6G07600)-RELATED"/>
    <property type="match status" value="1"/>
</dbReference>
<dbReference type="CDD" id="cd06197">
    <property type="entry name" value="FNR_like_2"/>
    <property type="match status" value="1"/>
</dbReference>
<dbReference type="InterPro" id="IPR012349">
    <property type="entry name" value="Split_barrel_FMN-bd"/>
</dbReference>
<comment type="caution">
    <text evidence="2">The sequence shown here is derived from an EMBL/GenBank/DDBJ whole genome shotgun (WGS) entry which is preliminary data.</text>
</comment>
<dbReference type="GO" id="GO:0016491">
    <property type="term" value="F:oxidoreductase activity"/>
    <property type="evidence" value="ECO:0007669"/>
    <property type="project" value="InterPro"/>
</dbReference>
<dbReference type="OrthoDB" id="436496at2759"/>
<dbReference type="AlphaFoldDB" id="A0A395SZR9"/>
<dbReference type="Gene3D" id="2.40.30.10">
    <property type="entry name" value="Translation factors"/>
    <property type="match status" value="1"/>
</dbReference>
<dbReference type="InterPro" id="IPR017927">
    <property type="entry name" value="FAD-bd_FR_type"/>
</dbReference>
<proteinExistence type="predicted"/>
<dbReference type="STRING" id="694270.A0A395SZR9"/>
<dbReference type="Gene3D" id="2.30.110.10">
    <property type="entry name" value="Electron Transport, Fmn-binding Protein, Chain A"/>
    <property type="match status" value="1"/>
</dbReference>
<reference evidence="2 3" key="1">
    <citation type="journal article" date="2018" name="PLoS Pathog.">
        <title>Evolution of structural diversity of trichothecenes, a family of toxins produced by plant pathogenic and entomopathogenic fungi.</title>
        <authorList>
            <person name="Proctor R.H."/>
            <person name="McCormick S.P."/>
            <person name="Kim H.S."/>
            <person name="Cardoza R.E."/>
            <person name="Stanley A.M."/>
            <person name="Lindo L."/>
            <person name="Kelly A."/>
            <person name="Brown D.W."/>
            <person name="Lee T."/>
            <person name="Vaughan M.M."/>
            <person name="Alexander N.J."/>
            <person name="Busman M."/>
            <person name="Gutierrez S."/>
        </authorList>
    </citation>
    <scope>NUCLEOTIDE SEQUENCE [LARGE SCALE GENOMIC DNA]</scope>
    <source>
        <strain evidence="2 3">NRRL 20695</strain>
    </source>
</reference>
<dbReference type="SUPFAM" id="SSF63380">
    <property type="entry name" value="Riboflavin synthase domain-like"/>
    <property type="match status" value="1"/>
</dbReference>